<evidence type="ECO:0000313" key="2">
    <source>
        <dbReference type="Proteomes" id="UP000266152"/>
    </source>
</evidence>
<dbReference type="Proteomes" id="UP000266152">
    <property type="component" value="Unassembled WGS sequence"/>
</dbReference>
<organism evidence="1 2">
    <name type="scientific">Fusarium sporotrichioides</name>
    <dbReference type="NCBI Taxonomy" id="5514"/>
    <lineage>
        <taxon>Eukaryota</taxon>
        <taxon>Fungi</taxon>
        <taxon>Dikarya</taxon>
        <taxon>Ascomycota</taxon>
        <taxon>Pezizomycotina</taxon>
        <taxon>Sordariomycetes</taxon>
        <taxon>Hypocreomycetidae</taxon>
        <taxon>Hypocreales</taxon>
        <taxon>Nectriaceae</taxon>
        <taxon>Fusarium</taxon>
    </lineage>
</organism>
<accession>A0A395SFQ3</accession>
<sequence>MTIPAPDRLIPLTSVSISTVYKPQTESLQILNIRNRRTSPELYPSRVECVDFIQTFITSTMRPSWCYDDDKTFSAIKIIDFETVYEMETTTDTFAMDGGITTVSETSTVTIDTTTTRTRTEFTVTTVTRTVTAPTATAYEACQDNNIVDTGDGGYGIGQLQFPTNFTAFKLTVGGHKRTRNCCAACQGAPYCVWSFLDHSNNCTLIISEVDCDASLSYRSSFKSSPDLPPGTGFTVSNGQCGKIETGGRVYSDENIFGM</sequence>
<keyword evidence="2" id="KW-1185">Reference proteome</keyword>
<name>A0A395SFQ3_FUSSP</name>
<evidence type="ECO:0008006" key="3">
    <source>
        <dbReference type="Google" id="ProtNLM"/>
    </source>
</evidence>
<dbReference type="AlphaFoldDB" id="A0A395SFQ3"/>
<dbReference type="STRING" id="5514.A0A395SFQ3"/>
<protein>
    <recommendedName>
        <fullName evidence="3">Apple domain-containing protein</fullName>
    </recommendedName>
</protein>
<gene>
    <name evidence="1" type="ORF">FSPOR_3713</name>
</gene>
<reference evidence="1 2" key="1">
    <citation type="journal article" date="2018" name="PLoS Pathog.">
        <title>Evolution of structural diversity of trichothecenes, a family of toxins produced by plant pathogenic and entomopathogenic fungi.</title>
        <authorList>
            <person name="Proctor R.H."/>
            <person name="McCormick S.P."/>
            <person name="Kim H.S."/>
            <person name="Cardoza R.E."/>
            <person name="Stanley A.M."/>
            <person name="Lindo L."/>
            <person name="Kelly A."/>
            <person name="Brown D.W."/>
            <person name="Lee T."/>
            <person name="Vaughan M.M."/>
            <person name="Alexander N.J."/>
            <person name="Busman M."/>
            <person name="Gutierrez S."/>
        </authorList>
    </citation>
    <scope>NUCLEOTIDE SEQUENCE [LARGE SCALE GENOMIC DNA]</scope>
    <source>
        <strain evidence="1 2">NRRL 3299</strain>
    </source>
</reference>
<dbReference type="EMBL" id="PXOF01000048">
    <property type="protein sequence ID" value="RGP71025.1"/>
    <property type="molecule type" value="Genomic_DNA"/>
</dbReference>
<proteinExistence type="predicted"/>
<evidence type="ECO:0000313" key="1">
    <source>
        <dbReference type="EMBL" id="RGP71025.1"/>
    </source>
</evidence>
<comment type="caution">
    <text evidence="1">The sequence shown here is derived from an EMBL/GenBank/DDBJ whole genome shotgun (WGS) entry which is preliminary data.</text>
</comment>